<accession>A0A3G2S7H4</accession>
<dbReference type="GO" id="GO:1990481">
    <property type="term" value="P:mRNA pseudouridine synthesis"/>
    <property type="evidence" value="ECO:0007669"/>
    <property type="project" value="TreeGrafter"/>
</dbReference>
<dbReference type="Proteomes" id="UP000269793">
    <property type="component" value="Chromosome V"/>
</dbReference>
<dbReference type="NCBIfam" id="TIGR00071">
    <property type="entry name" value="hisT_truA"/>
    <property type="match status" value="1"/>
</dbReference>
<dbReference type="PANTHER" id="PTHR11142">
    <property type="entry name" value="PSEUDOURIDYLATE SYNTHASE"/>
    <property type="match status" value="1"/>
</dbReference>
<evidence type="ECO:0000256" key="1">
    <source>
        <dbReference type="ARBA" id="ARBA00009375"/>
    </source>
</evidence>
<evidence type="ECO:0000259" key="5">
    <source>
        <dbReference type="Pfam" id="PF01416"/>
    </source>
</evidence>
<organism evidence="6 7">
    <name type="scientific">Malassezia restricta (strain ATCC 96810 / NBRC 103918 / CBS 7877)</name>
    <name type="common">Seborrheic dermatitis infection agent</name>
    <dbReference type="NCBI Taxonomy" id="425264"/>
    <lineage>
        <taxon>Eukaryota</taxon>
        <taxon>Fungi</taxon>
        <taxon>Dikarya</taxon>
        <taxon>Basidiomycota</taxon>
        <taxon>Ustilaginomycotina</taxon>
        <taxon>Malasseziomycetes</taxon>
        <taxon>Malasseziales</taxon>
        <taxon>Malasseziaceae</taxon>
        <taxon>Malassezia</taxon>
    </lineage>
</organism>
<feature type="domain" description="Pseudouridine synthase I TruA alpha/beta" evidence="5">
    <location>
        <begin position="264"/>
        <end position="372"/>
    </location>
</feature>
<dbReference type="GO" id="GO:0005737">
    <property type="term" value="C:cytoplasm"/>
    <property type="evidence" value="ECO:0007669"/>
    <property type="project" value="TreeGrafter"/>
</dbReference>
<dbReference type="SUPFAM" id="SSF55120">
    <property type="entry name" value="Pseudouridine synthase"/>
    <property type="match status" value="1"/>
</dbReference>
<dbReference type="Gene3D" id="3.30.70.660">
    <property type="entry name" value="Pseudouridine synthase I, catalytic domain, C-terminal subdomain"/>
    <property type="match status" value="1"/>
</dbReference>
<dbReference type="AlphaFoldDB" id="A0A3G2S7H4"/>
<keyword evidence="3 6" id="KW-0413">Isomerase</keyword>
<dbReference type="PANTHER" id="PTHR11142:SF5">
    <property type="entry name" value="TRNA PSEUDOURIDINE(38_39) SYNTHASE"/>
    <property type="match status" value="1"/>
</dbReference>
<evidence type="ECO:0000256" key="3">
    <source>
        <dbReference type="ARBA" id="ARBA00023235"/>
    </source>
</evidence>
<dbReference type="Pfam" id="PF01416">
    <property type="entry name" value="PseudoU_synth_1"/>
    <property type="match status" value="1"/>
</dbReference>
<proteinExistence type="inferred from homology"/>
<dbReference type="GO" id="GO:0003723">
    <property type="term" value="F:RNA binding"/>
    <property type="evidence" value="ECO:0007669"/>
    <property type="project" value="InterPro"/>
</dbReference>
<evidence type="ECO:0000313" key="7">
    <source>
        <dbReference type="Proteomes" id="UP000269793"/>
    </source>
</evidence>
<dbReference type="GO" id="GO:0160154">
    <property type="term" value="F:tRNA pseudouridine(38/39) synthase activity"/>
    <property type="evidence" value="ECO:0007669"/>
    <property type="project" value="UniProtKB-EC"/>
</dbReference>
<reference evidence="6 7" key="1">
    <citation type="submission" date="2018-10" db="EMBL/GenBank/DDBJ databases">
        <title>Complete genome sequence of Malassezia restricta CBS 7877.</title>
        <authorList>
            <person name="Morand S.C."/>
            <person name="Bertignac M."/>
            <person name="Iltis A."/>
            <person name="Kolder I."/>
            <person name="Pirovano W."/>
            <person name="Jourdain R."/>
            <person name="Clavaud C."/>
        </authorList>
    </citation>
    <scope>NUCLEOTIDE SEQUENCE [LARGE SCALE GENOMIC DNA]</scope>
    <source>
        <strain evidence="6 7">CBS 7877</strain>
    </source>
</reference>
<dbReference type="InterPro" id="IPR020095">
    <property type="entry name" value="PsdUridine_synth_TruA_C"/>
</dbReference>
<dbReference type="EMBL" id="CP033152">
    <property type="protein sequence ID" value="AYO43796.1"/>
    <property type="molecule type" value="Genomic_DNA"/>
</dbReference>
<keyword evidence="2" id="KW-0819">tRNA processing</keyword>
<comment type="similarity">
    <text evidence="1">Belongs to the tRNA pseudouridine synthase TruA family.</text>
</comment>
<dbReference type="InterPro" id="IPR020097">
    <property type="entry name" value="PsdUridine_synth_TruA_a/b_dom"/>
</dbReference>
<dbReference type="HAMAP" id="MF_00171">
    <property type="entry name" value="TruA"/>
    <property type="match status" value="1"/>
</dbReference>
<dbReference type="InterPro" id="IPR001406">
    <property type="entry name" value="PsdUridine_synth_TruA"/>
</dbReference>
<dbReference type="EC" id="5.4.99.45" evidence="6"/>
<keyword evidence="7" id="KW-1185">Reference proteome</keyword>
<dbReference type="STRING" id="425264.A0A3G2S7H4"/>
<dbReference type="GO" id="GO:0005634">
    <property type="term" value="C:nucleus"/>
    <property type="evidence" value="ECO:0007669"/>
    <property type="project" value="TreeGrafter"/>
</dbReference>
<protein>
    <submittedName>
        <fullName evidence="6">tRNA pseudouridine(38/39) synthase</fullName>
        <ecNumber evidence="6">5.4.99.45</ecNumber>
    </submittedName>
</protein>
<dbReference type="InterPro" id="IPR020103">
    <property type="entry name" value="PsdUridine_synth_cat_dom_sf"/>
</dbReference>
<feature type="compositionally biased region" description="Basic and acidic residues" evidence="4">
    <location>
        <begin position="542"/>
        <end position="558"/>
    </location>
</feature>
<feature type="region of interest" description="Disordered" evidence="4">
    <location>
        <begin position="54"/>
        <end position="84"/>
    </location>
</feature>
<feature type="region of interest" description="Disordered" evidence="4">
    <location>
        <begin position="533"/>
        <end position="574"/>
    </location>
</feature>
<evidence type="ECO:0000256" key="4">
    <source>
        <dbReference type="SAM" id="MobiDB-lite"/>
    </source>
</evidence>
<gene>
    <name evidence="6" type="primary">DEG1</name>
    <name evidence="6" type="ORF">DNF11_2846</name>
</gene>
<name>A0A3G2S7H4_MALR7</name>
<dbReference type="OrthoDB" id="25767at2759"/>
<feature type="compositionally biased region" description="Low complexity" evidence="4">
    <location>
        <begin position="64"/>
        <end position="73"/>
    </location>
</feature>
<sequence length="574" mass="64421">MLRGAVKPLVRQFARSHFTLRLPAYMHAREKYGDWSRNQLLRRIAQLEGRAESLGVDVPPPESSPSASDAPPSSKKPPRPYDVSAQPCRKVALRFCYDGGSYSGLAAQVGQMTPLPTVEETIWEALCTARLVDATKSMEEADWSRCGRTDAGVSAAGQVVALWIRSRCVDERPWRYKTGDEPIVLTDASEEELPYVATLNRLLPPTIRIQAWSPVRPSFSARFDCVYRHYKYFFTLGAPHTLTWQPESPSQFVGRLDIERMRDAAARLVGEHDFRNMCKVDASKQITNFRRRIDGATIDYVSHGWSDSEIPEPIPYRTDEPMYVLNLRGSAFLYHQVRHIMAVLFLVGARLEEPSIIDELVNVETGAAAADRVHARQWLTSVEQEDAATPDKMRMASLAMPHDDMPTVETRPTYEMAADRPLMLWDCGFRPEQVSWRASTYAGPLPASATCMDYTPSVRALSQLHALWTREAIHTELTRHLVLASSTGHGTQLPASTSFARARTPLVPASADMNEATGRAHLVPLGNGVVRPTTRYKPLLSRPRDVSAEAKNQKWREGKGRRRAERRAPHSDPI</sequence>
<evidence type="ECO:0000313" key="6">
    <source>
        <dbReference type="EMBL" id="AYO43796.1"/>
    </source>
</evidence>
<evidence type="ECO:0000256" key="2">
    <source>
        <dbReference type="ARBA" id="ARBA00022694"/>
    </source>
</evidence>
<dbReference type="VEuPathDB" id="FungiDB:DNF11_2846"/>
<dbReference type="GO" id="GO:0031119">
    <property type="term" value="P:tRNA pseudouridine synthesis"/>
    <property type="evidence" value="ECO:0007669"/>
    <property type="project" value="TreeGrafter"/>
</dbReference>
<dbReference type="Gene3D" id="3.30.70.580">
    <property type="entry name" value="Pseudouridine synthase I, catalytic domain, N-terminal subdomain"/>
    <property type="match status" value="1"/>
</dbReference>
<dbReference type="InterPro" id="IPR020094">
    <property type="entry name" value="TruA/RsuA/RluB/E/F_N"/>
</dbReference>